<organism evidence="2 3">
    <name type="scientific">Candidatus Thiomargarita nelsonii</name>
    <dbReference type="NCBI Taxonomy" id="1003181"/>
    <lineage>
        <taxon>Bacteria</taxon>
        <taxon>Pseudomonadati</taxon>
        <taxon>Pseudomonadota</taxon>
        <taxon>Gammaproteobacteria</taxon>
        <taxon>Thiotrichales</taxon>
        <taxon>Thiotrichaceae</taxon>
        <taxon>Thiomargarita</taxon>
    </lineage>
</organism>
<accession>A0A4E0R2A0</accession>
<dbReference type="Pfam" id="PF10077">
    <property type="entry name" value="DUF2314"/>
    <property type="match status" value="1"/>
</dbReference>
<dbReference type="AlphaFoldDB" id="A0A4E0R2A0"/>
<evidence type="ECO:0000313" key="2">
    <source>
        <dbReference type="EMBL" id="TGO03042.1"/>
    </source>
</evidence>
<reference evidence="2 3" key="1">
    <citation type="journal article" date="2016" name="Front. Microbiol.">
        <title>Single-Cell (Meta-)Genomics of a Dimorphic Candidatus Thiomargarita nelsonii Reveals Genomic Plasticity.</title>
        <authorList>
            <person name="Flood B.E."/>
            <person name="Fliss P."/>
            <person name="Jones D.S."/>
            <person name="Dick G.J."/>
            <person name="Jain S."/>
            <person name="Kaster A.K."/>
            <person name="Winkel M."/>
            <person name="Mussmann M."/>
            <person name="Bailey J."/>
        </authorList>
    </citation>
    <scope>NUCLEOTIDE SEQUENCE [LARGE SCALE GENOMIC DNA]</scope>
    <source>
        <strain evidence="2">Hydrate Ridge</strain>
    </source>
</reference>
<proteinExistence type="predicted"/>
<dbReference type="Proteomes" id="UP000030428">
    <property type="component" value="Unassembled WGS sequence"/>
</dbReference>
<feature type="domain" description="DUF2314" evidence="1">
    <location>
        <begin position="14"/>
        <end position="69"/>
    </location>
</feature>
<evidence type="ECO:0000259" key="1">
    <source>
        <dbReference type="Pfam" id="PF10077"/>
    </source>
</evidence>
<gene>
    <name evidence="2" type="ORF">PN36_13745</name>
</gene>
<dbReference type="InterPro" id="IPR018756">
    <property type="entry name" value="DUF2314"/>
</dbReference>
<evidence type="ECO:0000313" key="3">
    <source>
        <dbReference type="Proteomes" id="UP000030428"/>
    </source>
</evidence>
<sequence length="71" mass="8376">MSNDENILMLDSNDPEMLAASEKARKTFGYFWRELSWDYRRIVSALDVAFIKIAFSERDAKGVEHLWINYT</sequence>
<keyword evidence="3" id="KW-1185">Reference proteome</keyword>
<comment type="caution">
    <text evidence="2">The sequence shown here is derived from an EMBL/GenBank/DDBJ whole genome shotgun (WGS) entry which is preliminary data.</text>
</comment>
<name>A0A4E0R2A0_9GAMM</name>
<protein>
    <recommendedName>
        <fullName evidence="1">DUF2314 domain-containing protein</fullName>
    </recommendedName>
</protein>
<dbReference type="EMBL" id="JSZA02000046">
    <property type="protein sequence ID" value="TGO03042.1"/>
    <property type="molecule type" value="Genomic_DNA"/>
</dbReference>